<protein>
    <submittedName>
        <fullName evidence="2">Uncharacterized protein</fullName>
    </submittedName>
</protein>
<evidence type="ECO:0000256" key="1">
    <source>
        <dbReference type="SAM" id="Coils"/>
    </source>
</evidence>
<keyword evidence="3" id="KW-1185">Reference proteome</keyword>
<feature type="coiled-coil region" evidence="1">
    <location>
        <begin position="3"/>
        <end position="42"/>
    </location>
</feature>
<organism evidence="2 3">
    <name type="scientific">Alicyclobacillus mengziensis</name>
    <dbReference type="NCBI Taxonomy" id="2931921"/>
    <lineage>
        <taxon>Bacteria</taxon>
        <taxon>Bacillati</taxon>
        <taxon>Bacillota</taxon>
        <taxon>Bacilli</taxon>
        <taxon>Bacillales</taxon>
        <taxon>Alicyclobacillaceae</taxon>
        <taxon>Alicyclobacillus</taxon>
    </lineage>
</organism>
<name>A0A9X7W0B2_9BACL</name>
<dbReference type="AlphaFoldDB" id="A0A9X7W0B2"/>
<evidence type="ECO:0000313" key="2">
    <source>
        <dbReference type="EMBL" id="QSO48403.1"/>
    </source>
</evidence>
<sequence length="81" mass="9663">MTMQEIRHELDEVQHEITHTLKQKCDQEIIRLLNRVEELQYNFLRCPFIPSELTLTEIEDIRGGLIEAQDTISEFIHEIVE</sequence>
<accession>A0A9X7W0B2</accession>
<dbReference type="EMBL" id="CP071182">
    <property type="protein sequence ID" value="QSO48403.1"/>
    <property type="molecule type" value="Genomic_DNA"/>
</dbReference>
<dbReference type="KEGG" id="afx:JZ786_05290"/>
<reference evidence="2 3" key="1">
    <citation type="submission" date="2021-02" db="EMBL/GenBank/DDBJ databases">
        <title>Alicyclobacillus curvatus sp. nov. and Alicyclobacillus mengziensis sp. nov., two acidophilic bacteria isolated from acid mine drainage.</title>
        <authorList>
            <person name="Huang Y."/>
        </authorList>
    </citation>
    <scope>NUCLEOTIDE SEQUENCE [LARGE SCALE GENOMIC DNA]</scope>
    <source>
        <strain evidence="2 3">S30H14</strain>
    </source>
</reference>
<gene>
    <name evidence="2" type="ORF">JZ786_05290</name>
</gene>
<proteinExistence type="predicted"/>
<dbReference type="RefSeq" id="WP_206657738.1">
    <property type="nucleotide sequence ID" value="NZ_CP071182.1"/>
</dbReference>
<dbReference type="Proteomes" id="UP000663505">
    <property type="component" value="Chromosome"/>
</dbReference>
<evidence type="ECO:0000313" key="3">
    <source>
        <dbReference type="Proteomes" id="UP000663505"/>
    </source>
</evidence>
<keyword evidence="1" id="KW-0175">Coiled coil</keyword>